<dbReference type="PANTHER" id="PTHR11361:SF20">
    <property type="entry name" value="MUTS PROTEIN HOMOLOG 5"/>
    <property type="match status" value="1"/>
</dbReference>
<dbReference type="InterPro" id="IPR007696">
    <property type="entry name" value="DNA_mismatch_repair_MutS_core"/>
</dbReference>
<evidence type="ECO:0000256" key="2">
    <source>
        <dbReference type="ARBA" id="ARBA00022741"/>
    </source>
</evidence>
<evidence type="ECO:0000259" key="5">
    <source>
        <dbReference type="SMART" id="SM00533"/>
    </source>
</evidence>
<feature type="domain" description="DNA mismatch repair protein MutS core" evidence="5">
    <location>
        <begin position="229"/>
        <end position="553"/>
    </location>
</feature>
<dbReference type="Proteomes" id="UP000594454">
    <property type="component" value="Chromosome 1"/>
</dbReference>
<evidence type="ECO:0000313" key="8">
    <source>
        <dbReference type="Proteomes" id="UP000594454"/>
    </source>
</evidence>
<evidence type="ECO:0000313" key="7">
    <source>
        <dbReference type="EMBL" id="CAD7078045.1"/>
    </source>
</evidence>
<dbReference type="GO" id="GO:0140664">
    <property type="term" value="F:ATP-dependent DNA damage sensor activity"/>
    <property type="evidence" value="ECO:0007669"/>
    <property type="project" value="InterPro"/>
</dbReference>
<dbReference type="PANTHER" id="PTHR11361">
    <property type="entry name" value="DNA MISMATCH REPAIR PROTEIN MUTS FAMILY MEMBER"/>
    <property type="match status" value="1"/>
</dbReference>
<comment type="similarity">
    <text evidence="1">Belongs to the DNA mismatch repair MutS family.</text>
</comment>
<organism evidence="7 8">
    <name type="scientific">Hermetia illucens</name>
    <name type="common">Black soldier fly</name>
    <dbReference type="NCBI Taxonomy" id="343691"/>
    <lineage>
        <taxon>Eukaryota</taxon>
        <taxon>Metazoa</taxon>
        <taxon>Ecdysozoa</taxon>
        <taxon>Arthropoda</taxon>
        <taxon>Hexapoda</taxon>
        <taxon>Insecta</taxon>
        <taxon>Pterygota</taxon>
        <taxon>Neoptera</taxon>
        <taxon>Endopterygota</taxon>
        <taxon>Diptera</taxon>
        <taxon>Brachycera</taxon>
        <taxon>Stratiomyomorpha</taxon>
        <taxon>Stratiomyidae</taxon>
        <taxon>Hermetiinae</taxon>
        <taxon>Hermetia</taxon>
    </lineage>
</organism>
<evidence type="ECO:0000256" key="1">
    <source>
        <dbReference type="ARBA" id="ARBA00006271"/>
    </source>
</evidence>
<protein>
    <recommendedName>
        <fullName evidence="9">DNA mismatch repair proteins mutS family domain-containing protein</fullName>
    </recommendedName>
</protein>
<dbReference type="GO" id="GO:0006298">
    <property type="term" value="P:mismatch repair"/>
    <property type="evidence" value="ECO:0007669"/>
    <property type="project" value="InterPro"/>
</dbReference>
<dbReference type="Gene3D" id="1.10.1420.10">
    <property type="match status" value="2"/>
</dbReference>
<evidence type="ECO:0008006" key="9">
    <source>
        <dbReference type="Google" id="ProtNLM"/>
    </source>
</evidence>
<keyword evidence="8" id="KW-1185">Reference proteome</keyword>
<dbReference type="InterPro" id="IPR036187">
    <property type="entry name" value="DNA_mismatch_repair_MutS_sf"/>
</dbReference>
<dbReference type="AlphaFoldDB" id="A0A7R8YN35"/>
<dbReference type="SUPFAM" id="SSF48334">
    <property type="entry name" value="DNA repair protein MutS, domain III"/>
    <property type="match status" value="1"/>
</dbReference>
<dbReference type="EMBL" id="LR899009">
    <property type="protein sequence ID" value="CAD7078045.1"/>
    <property type="molecule type" value="Genomic_DNA"/>
</dbReference>
<evidence type="ECO:0000259" key="6">
    <source>
        <dbReference type="SMART" id="SM00534"/>
    </source>
</evidence>
<name>A0A7R8YN35_HERIL</name>
<keyword evidence="3" id="KW-0067">ATP-binding</keyword>
<dbReference type="SUPFAM" id="SSF52540">
    <property type="entry name" value="P-loop containing nucleoside triphosphate hydrolases"/>
    <property type="match status" value="1"/>
</dbReference>
<dbReference type="Pfam" id="PF05192">
    <property type="entry name" value="MutS_III"/>
    <property type="match status" value="1"/>
</dbReference>
<accession>A0A7R8YN35</accession>
<feature type="domain" description="DNA mismatch repair proteins mutS family" evidence="6">
    <location>
        <begin position="569"/>
        <end position="765"/>
    </location>
</feature>
<evidence type="ECO:0000256" key="3">
    <source>
        <dbReference type="ARBA" id="ARBA00022840"/>
    </source>
</evidence>
<dbReference type="SMART" id="SM00533">
    <property type="entry name" value="MUTSd"/>
    <property type="match status" value="1"/>
</dbReference>
<dbReference type="Pfam" id="PF00488">
    <property type="entry name" value="MutS_V"/>
    <property type="match status" value="1"/>
</dbReference>
<gene>
    <name evidence="7" type="ORF">HERILL_LOCUS1338</name>
</gene>
<evidence type="ECO:0000256" key="4">
    <source>
        <dbReference type="ARBA" id="ARBA00023125"/>
    </source>
</evidence>
<keyword evidence="2" id="KW-0547">Nucleotide-binding</keyword>
<dbReference type="SMART" id="SM00534">
    <property type="entry name" value="MUTSac"/>
    <property type="match status" value="1"/>
</dbReference>
<reference evidence="7 8" key="1">
    <citation type="submission" date="2020-11" db="EMBL/GenBank/DDBJ databases">
        <authorList>
            <person name="Wallbank WR R."/>
            <person name="Pardo Diaz C."/>
            <person name="Kozak K."/>
            <person name="Martin S."/>
            <person name="Jiggins C."/>
            <person name="Moest M."/>
            <person name="Warren A I."/>
            <person name="Generalovic N T."/>
            <person name="Byers J.R.P. K."/>
            <person name="Montejo-Kovacevich G."/>
            <person name="Yen C E."/>
        </authorList>
    </citation>
    <scope>NUCLEOTIDE SEQUENCE [LARGE SCALE GENOMIC DNA]</scope>
</reference>
<proteinExistence type="inferred from homology"/>
<dbReference type="Gene3D" id="3.40.50.300">
    <property type="entry name" value="P-loop containing nucleotide triphosphate hydrolases"/>
    <property type="match status" value="1"/>
</dbReference>
<dbReference type="GO" id="GO:0005524">
    <property type="term" value="F:ATP binding"/>
    <property type="evidence" value="ECO:0007669"/>
    <property type="project" value="UniProtKB-KW"/>
</dbReference>
<dbReference type="InterPro" id="IPR000432">
    <property type="entry name" value="DNA_mismatch_repair_MutS_C"/>
</dbReference>
<sequence length="799" mass="90554">MANRPHETQNSLEENLGQVMSLCWEKGKIAASYYDLSSLELFTCHEALDHSPEFAMTMNLLRQVKPLHILASGPNYFLRELLVYCHLPRDEDLGRYKVKSLRMAALLPLIIFPQSEKSLSANRRIILELNLPGMPGQLVAADRAAYVESMLPLHQHLVVHSLGALLQYIHANKSHLFLGLGSDVVVSDLKVYKLQTEVPMDDVTMGSLQIFSGTNHHPSGYKEGENQSVEGFSIFRLVDRCFSRLGSKSMKMILSHPIREPEKLNSRYNTISWYLSAKNSDKLQPIKKYLKNVGDISQVFRNIVLQPENIKNWHLFKKIVYNGYMVLKSCQEIGTTAAPNTLFAEVAEFIEDDNYILQVLHVLDRVVDLDEELSHSKFSVKMGLDVDLDEKKKLMISIQNSIQEGVQNELKELSSCVGDISSYYIPEVGYVIKVVFYGEQSLVAEQLNQNFTLVSRSDEAHYYQNNHCKELNEKYGKLYSEIREHESRICQRLVSFLKERLPGIQGVVKLCAQLDCILSFAQVADEMSLRKPEILPKKTLNIQQGRHILWALRQRMVPNDFISGESNRKLVTLLSAPNSSGKSVYLKQVALTAYLAHVGSFVPTSATRLGLLDSIYSRINCPESVYGNNSSFLTDVRQLGKVMTNSSDRSLILIDEFGKGTSLLEAQALLASCIENLVKRGEKCPITLISTHYADIYDIVPDKDKDAISIKTFENITTKNGEMISTFQLKEGRTVRNYATKIAGVKQFMEEINKRCTDGGNNLANIKVRLAVFMIWLRLHGQIIDYQKLMDRVCVHLLR</sequence>
<dbReference type="InterPro" id="IPR027417">
    <property type="entry name" value="P-loop_NTPase"/>
</dbReference>
<dbReference type="OrthoDB" id="29596at2759"/>
<keyword evidence="4" id="KW-0238">DNA-binding</keyword>
<dbReference type="InParanoid" id="A0A7R8YN35"/>
<dbReference type="GO" id="GO:0030983">
    <property type="term" value="F:mismatched DNA binding"/>
    <property type="evidence" value="ECO:0007669"/>
    <property type="project" value="InterPro"/>
</dbReference>
<dbReference type="GO" id="GO:0005634">
    <property type="term" value="C:nucleus"/>
    <property type="evidence" value="ECO:0007669"/>
    <property type="project" value="TreeGrafter"/>
</dbReference>
<dbReference type="GO" id="GO:0051026">
    <property type="term" value="P:chiasma assembly"/>
    <property type="evidence" value="ECO:0007669"/>
    <property type="project" value="TreeGrafter"/>
</dbReference>
<dbReference type="InterPro" id="IPR045076">
    <property type="entry name" value="MutS"/>
</dbReference>